<accession>A0A6C1B327</accession>
<evidence type="ECO:0000313" key="4">
    <source>
        <dbReference type="Proteomes" id="UP000501991"/>
    </source>
</evidence>
<name>A0A6C1B327_9RHOO</name>
<dbReference type="Proteomes" id="UP000501991">
    <property type="component" value="Chromosome"/>
</dbReference>
<dbReference type="EMBL" id="CP048836">
    <property type="protein sequence ID" value="QID17265.1"/>
    <property type="molecule type" value="Genomic_DNA"/>
</dbReference>
<evidence type="ECO:0000256" key="1">
    <source>
        <dbReference type="SAM" id="MobiDB-lite"/>
    </source>
</evidence>
<feature type="transmembrane region" description="Helical" evidence="2">
    <location>
        <begin position="6"/>
        <end position="25"/>
    </location>
</feature>
<keyword evidence="2" id="KW-0812">Transmembrane</keyword>
<evidence type="ECO:0000313" key="3">
    <source>
        <dbReference type="EMBL" id="QID17265.1"/>
    </source>
</evidence>
<proteinExistence type="predicted"/>
<dbReference type="KEGG" id="azq:G3580_06160"/>
<dbReference type="AlphaFoldDB" id="A0A6C1B327"/>
<keyword evidence="2" id="KW-1133">Transmembrane helix</keyword>
<sequence>MGQESIWSVVLVVAVVSLGLGFYFGRLGRGTARVIDPPGPPSASDSTASRRADDGLGDQASPAMPEGEPLIDVRQIGEPLIPEAERRERPRGAAAILPTA</sequence>
<keyword evidence="2" id="KW-0472">Membrane</keyword>
<feature type="region of interest" description="Disordered" evidence="1">
    <location>
        <begin position="31"/>
        <end position="100"/>
    </location>
</feature>
<evidence type="ECO:0000256" key="2">
    <source>
        <dbReference type="SAM" id="Phobius"/>
    </source>
</evidence>
<organism evidence="3 4">
    <name type="scientific">Nitrogeniibacter mangrovi</name>
    <dbReference type="NCBI Taxonomy" id="2016596"/>
    <lineage>
        <taxon>Bacteria</taxon>
        <taxon>Pseudomonadati</taxon>
        <taxon>Pseudomonadota</taxon>
        <taxon>Betaproteobacteria</taxon>
        <taxon>Rhodocyclales</taxon>
        <taxon>Zoogloeaceae</taxon>
        <taxon>Nitrogeniibacter</taxon>
    </lineage>
</organism>
<protein>
    <submittedName>
        <fullName evidence="3">Uncharacterized protein</fullName>
    </submittedName>
</protein>
<reference evidence="3 4" key="1">
    <citation type="submission" date="2020-02" db="EMBL/GenBank/DDBJ databases">
        <title>Nitrogenibacter mangrovi gen. nov., sp. nov. isolated from mangrove sediment, a denitrifying betaproteobacterium.</title>
        <authorList>
            <person name="Liao H."/>
            <person name="Tian Y."/>
        </authorList>
    </citation>
    <scope>NUCLEOTIDE SEQUENCE [LARGE SCALE GENOMIC DNA]</scope>
    <source>
        <strain evidence="3 4">M9-3-2</strain>
    </source>
</reference>
<dbReference type="RefSeq" id="WP_173764430.1">
    <property type="nucleotide sequence ID" value="NZ_CP048836.1"/>
</dbReference>
<keyword evidence="4" id="KW-1185">Reference proteome</keyword>
<gene>
    <name evidence="3" type="ORF">G3580_06160</name>
</gene>